<gene>
    <name evidence="8" type="ORF">PECAL_1P17740</name>
</gene>
<dbReference type="GO" id="GO:0004222">
    <property type="term" value="F:metalloendopeptidase activity"/>
    <property type="evidence" value="ECO:0007669"/>
    <property type="project" value="InterPro"/>
</dbReference>
<evidence type="ECO:0000256" key="4">
    <source>
        <dbReference type="ARBA" id="ARBA00022801"/>
    </source>
</evidence>
<comment type="caution">
    <text evidence="8">The sequence shown here is derived from an EMBL/GenBank/DDBJ whole genome shotgun (WGS) entry which is preliminary data.</text>
</comment>
<evidence type="ECO:0000313" key="9">
    <source>
        <dbReference type="Proteomes" id="UP000789595"/>
    </source>
</evidence>
<evidence type="ECO:0000256" key="3">
    <source>
        <dbReference type="ARBA" id="ARBA00022723"/>
    </source>
</evidence>
<sequence>MGRLMRRRSTTTTDDAAPAPAPAPEPETAAERRCCRLRDAALSRNVRVRFLFDEIAKLGCDVGSPFGFVRCASVERSGPLGDKMVGGFAVNDGSQKRYAPGVVVVAEHAPDKAVFERTLVHELVHAYDQCRAKVDWKSGAHHACAEIRASSLSGECDLSQEINRGVFGLMAHHGKCVRRRAALSLALAGRAEPEATVDAVFDRCYADTAPFERHPDFAGLRPSESFKVT</sequence>
<reference evidence="8" key="1">
    <citation type="submission" date="2021-11" db="EMBL/GenBank/DDBJ databases">
        <authorList>
            <consortium name="Genoscope - CEA"/>
            <person name="William W."/>
        </authorList>
    </citation>
    <scope>NUCLEOTIDE SEQUENCE</scope>
</reference>
<dbReference type="PANTHER" id="PTHR21711">
    <property type="entry name" value="MITOCHONDRIAL INNER MEMBRANE PROTEASE"/>
    <property type="match status" value="1"/>
</dbReference>
<dbReference type="Proteomes" id="UP000789595">
    <property type="component" value="Unassembled WGS sequence"/>
</dbReference>
<evidence type="ECO:0000256" key="7">
    <source>
        <dbReference type="SAM" id="MobiDB-lite"/>
    </source>
</evidence>
<dbReference type="OrthoDB" id="285308at2759"/>
<dbReference type="PANTHER" id="PTHR21711:SF0">
    <property type="entry name" value="MITOCHONDRIAL INNER MEMBRANE PROTEASE ATP23 HOMOLOG"/>
    <property type="match status" value="1"/>
</dbReference>
<organism evidence="8 9">
    <name type="scientific">Pelagomonas calceolata</name>
    <dbReference type="NCBI Taxonomy" id="35677"/>
    <lineage>
        <taxon>Eukaryota</taxon>
        <taxon>Sar</taxon>
        <taxon>Stramenopiles</taxon>
        <taxon>Ochrophyta</taxon>
        <taxon>Pelagophyceae</taxon>
        <taxon>Pelagomonadales</taxon>
        <taxon>Pelagomonadaceae</taxon>
        <taxon>Pelagomonas</taxon>
    </lineage>
</organism>
<keyword evidence="3 6" id="KW-0479">Metal-binding</keyword>
<comment type="similarity">
    <text evidence="1 6">Belongs to the peptidase M76 family.</text>
</comment>
<dbReference type="GO" id="GO:0034982">
    <property type="term" value="P:mitochondrial protein processing"/>
    <property type="evidence" value="ECO:0007669"/>
    <property type="project" value="TreeGrafter"/>
</dbReference>
<dbReference type="GO" id="GO:0005739">
    <property type="term" value="C:mitochondrion"/>
    <property type="evidence" value="ECO:0007669"/>
    <property type="project" value="GOC"/>
</dbReference>
<keyword evidence="2 6" id="KW-0645">Protease</keyword>
<dbReference type="EC" id="3.4.24.-" evidence="6"/>
<evidence type="ECO:0000256" key="1">
    <source>
        <dbReference type="ARBA" id="ARBA00009915"/>
    </source>
</evidence>
<dbReference type="AlphaFoldDB" id="A0A8J2S5Z4"/>
<accession>A0A8J2S5Z4</accession>
<protein>
    <recommendedName>
        <fullName evidence="6">Mitochondrial inner membrane protease ATP23</fullName>
        <ecNumber evidence="6">3.4.24.-</ecNumber>
    </recommendedName>
</protein>
<keyword evidence="4 6" id="KW-0378">Hydrolase</keyword>
<dbReference type="GO" id="GO:0033615">
    <property type="term" value="P:mitochondrial proton-transporting ATP synthase complex assembly"/>
    <property type="evidence" value="ECO:0007669"/>
    <property type="project" value="TreeGrafter"/>
</dbReference>
<dbReference type="InterPro" id="IPR019165">
    <property type="entry name" value="Peptidase_M76_ATP23"/>
</dbReference>
<feature type="region of interest" description="Disordered" evidence="7">
    <location>
        <begin position="1"/>
        <end position="30"/>
    </location>
</feature>
<evidence type="ECO:0000256" key="5">
    <source>
        <dbReference type="ARBA" id="ARBA00023049"/>
    </source>
</evidence>
<evidence type="ECO:0000256" key="2">
    <source>
        <dbReference type="ARBA" id="ARBA00022670"/>
    </source>
</evidence>
<keyword evidence="9" id="KW-1185">Reference proteome</keyword>
<keyword evidence="5 6" id="KW-0482">Metalloprotease</keyword>
<dbReference type="GO" id="GO:0046872">
    <property type="term" value="F:metal ion binding"/>
    <property type="evidence" value="ECO:0007669"/>
    <property type="project" value="UniProtKB-KW"/>
</dbReference>
<evidence type="ECO:0000256" key="6">
    <source>
        <dbReference type="RuleBase" id="RU364057"/>
    </source>
</evidence>
<dbReference type="Pfam" id="PF09768">
    <property type="entry name" value="Peptidase_M76"/>
    <property type="match status" value="1"/>
</dbReference>
<proteinExistence type="inferred from homology"/>
<name>A0A8J2S5Z4_9STRA</name>
<evidence type="ECO:0000313" key="8">
    <source>
        <dbReference type="EMBL" id="CAH0365337.1"/>
    </source>
</evidence>
<dbReference type="EMBL" id="CAKKNE010000001">
    <property type="protein sequence ID" value="CAH0365337.1"/>
    <property type="molecule type" value="Genomic_DNA"/>
</dbReference>